<dbReference type="SMART" id="SM00367">
    <property type="entry name" value="LRR_CC"/>
    <property type="match status" value="4"/>
</dbReference>
<evidence type="ECO:0000313" key="3">
    <source>
        <dbReference type="Proteomes" id="UP001179952"/>
    </source>
</evidence>
<protein>
    <recommendedName>
        <fullName evidence="1">F-box domain-containing protein</fullName>
    </recommendedName>
</protein>
<dbReference type="Proteomes" id="UP001179952">
    <property type="component" value="Unassembled WGS sequence"/>
</dbReference>
<name>A0AAV9A300_ACOGR</name>
<dbReference type="GO" id="GO:0031146">
    <property type="term" value="P:SCF-dependent proteasomal ubiquitin-dependent protein catabolic process"/>
    <property type="evidence" value="ECO:0007669"/>
    <property type="project" value="TreeGrafter"/>
</dbReference>
<dbReference type="CDD" id="cd09917">
    <property type="entry name" value="F-box_SF"/>
    <property type="match status" value="1"/>
</dbReference>
<keyword evidence="3" id="KW-1185">Reference proteome</keyword>
<reference evidence="2" key="2">
    <citation type="submission" date="2023-06" db="EMBL/GenBank/DDBJ databases">
        <authorList>
            <person name="Ma L."/>
            <person name="Liu K.-W."/>
            <person name="Li Z."/>
            <person name="Hsiao Y.-Y."/>
            <person name="Qi Y."/>
            <person name="Fu T."/>
            <person name="Tang G."/>
            <person name="Zhang D."/>
            <person name="Sun W.-H."/>
            <person name="Liu D.-K."/>
            <person name="Li Y."/>
            <person name="Chen G.-Z."/>
            <person name="Liu X.-D."/>
            <person name="Liao X.-Y."/>
            <person name="Jiang Y.-T."/>
            <person name="Yu X."/>
            <person name="Hao Y."/>
            <person name="Huang J."/>
            <person name="Zhao X.-W."/>
            <person name="Ke S."/>
            <person name="Chen Y.-Y."/>
            <person name="Wu W.-L."/>
            <person name="Hsu J.-L."/>
            <person name="Lin Y.-F."/>
            <person name="Huang M.-D."/>
            <person name="Li C.-Y."/>
            <person name="Huang L."/>
            <person name="Wang Z.-W."/>
            <person name="Zhao X."/>
            <person name="Zhong W.-Y."/>
            <person name="Peng D.-H."/>
            <person name="Ahmad S."/>
            <person name="Lan S."/>
            <person name="Zhang J.-S."/>
            <person name="Tsai W.-C."/>
            <person name="Van De Peer Y."/>
            <person name="Liu Z.-J."/>
        </authorList>
    </citation>
    <scope>NUCLEOTIDE SEQUENCE</scope>
    <source>
        <strain evidence="2">SCP</strain>
        <tissue evidence="2">Leaves</tissue>
    </source>
</reference>
<dbReference type="GO" id="GO:0019005">
    <property type="term" value="C:SCF ubiquitin ligase complex"/>
    <property type="evidence" value="ECO:0007669"/>
    <property type="project" value="TreeGrafter"/>
</dbReference>
<dbReference type="PANTHER" id="PTHR13318">
    <property type="entry name" value="PARTNER OF PAIRED, ISOFORM B-RELATED"/>
    <property type="match status" value="1"/>
</dbReference>
<evidence type="ECO:0000313" key="2">
    <source>
        <dbReference type="EMBL" id="KAK1258532.1"/>
    </source>
</evidence>
<evidence type="ECO:0000259" key="1">
    <source>
        <dbReference type="Pfam" id="PF00646"/>
    </source>
</evidence>
<reference evidence="2" key="1">
    <citation type="journal article" date="2023" name="Nat. Commun.">
        <title>Diploid and tetraploid genomes of Acorus and the evolution of monocots.</title>
        <authorList>
            <person name="Ma L."/>
            <person name="Liu K.W."/>
            <person name="Li Z."/>
            <person name="Hsiao Y.Y."/>
            <person name="Qi Y."/>
            <person name="Fu T."/>
            <person name="Tang G.D."/>
            <person name="Zhang D."/>
            <person name="Sun W.H."/>
            <person name="Liu D.K."/>
            <person name="Li Y."/>
            <person name="Chen G.Z."/>
            <person name="Liu X.D."/>
            <person name="Liao X.Y."/>
            <person name="Jiang Y.T."/>
            <person name="Yu X."/>
            <person name="Hao Y."/>
            <person name="Huang J."/>
            <person name="Zhao X.W."/>
            <person name="Ke S."/>
            <person name="Chen Y.Y."/>
            <person name="Wu W.L."/>
            <person name="Hsu J.L."/>
            <person name="Lin Y.F."/>
            <person name="Huang M.D."/>
            <person name="Li C.Y."/>
            <person name="Huang L."/>
            <person name="Wang Z.W."/>
            <person name="Zhao X."/>
            <person name="Zhong W.Y."/>
            <person name="Peng D.H."/>
            <person name="Ahmad S."/>
            <person name="Lan S."/>
            <person name="Zhang J.S."/>
            <person name="Tsai W.C."/>
            <person name="Van de Peer Y."/>
            <person name="Liu Z.J."/>
        </authorList>
    </citation>
    <scope>NUCLEOTIDE SEQUENCE</scope>
    <source>
        <strain evidence="2">SCP</strain>
    </source>
</reference>
<dbReference type="InterPro" id="IPR001810">
    <property type="entry name" value="F-box_dom"/>
</dbReference>
<dbReference type="Gene3D" id="3.80.10.10">
    <property type="entry name" value="Ribonuclease Inhibitor"/>
    <property type="match status" value="1"/>
</dbReference>
<gene>
    <name evidence="2" type="ORF">QJS04_geneDACA014859</name>
</gene>
<accession>A0AAV9A300</accession>
<dbReference type="Pfam" id="PF00646">
    <property type="entry name" value="F-box"/>
    <property type="match status" value="1"/>
</dbReference>
<feature type="domain" description="F-box" evidence="1">
    <location>
        <begin position="5"/>
        <end position="35"/>
    </location>
</feature>
<dbReference type="AlphaFoldDB" id="A0AAV9A300"/>
<dbReference type="InterPro" id="IPR036047">
    <property type="entry name" value="F-box-like_dom_sf"/>
</dbReference>
<organism evidence="2 3">
    <name type="scientific">Acorus gramineus</name>
    <name type="common">Dwarf sweet flag</name>
    <dbReference type="NCBI Taxonomy" id="55184"/>
    <lineage>
        <taxon>Eukaryota</taxon>
        <taxon>Viridiplantae</taxon>
        <taxon>Streptophyta</taxon>
        <taxon>Embryophyta</taxon>
        <taxon>Tracheophyta</taxon>
        <taxon>Spermatophyta</taxon>
        <taxon>Magnoliopsida</taxon>
        <taxon>Liliopsida</taxon>
        <taxon>Acoraceae</taxon>
        <taxon>Acorus</taxon>
    </lineage>
</organism>
<dbReference type="SUPFAM" id="SSF81383">
    <property type="entry name" value="F-box domain"/>
    <property type="match status" value="1"/>
</dbReference>
<dbReference type="InterPro" id="IPR032675">
    <property type="entry name" value="LRR_dom_sf"/>
</dbReference>
<dbReference type="SUPFAM" id="SSF52047">
    <property type="entry name" value="RNI-like"/>
    <property type="match status" value="1"/>
</dbReference>
<comment type="caution">
    <text evidence="2">The sequence shown here is derived from an EMBL/GenBank/DDBJ whole genome shotgun (WGS) entry which is preliminary data.</text>
</comment>
<dbReference type="EMBL" id="JAUJYN010000015">
    <property type="protein sequence ID" value="KAK1258532.1"/>
    <property type="molecule type" value="Genomic_DNA"/>
</dbReference>
<sequence length="457" mass="50141">MDEVLCDELLQTIFLLLPPSSIPSISLVSRRWLNLHRSITSSVILPHPPPPPHPLPHLLSRYPSLTSLTLLLSSPHSLPTLLSLIILSSPNLLHLRLLSSPLSSPIPSPLLPSLTSLSLSLFSPPSFLFLLSLPNLKVLSVDLVVPSSSSQPTIVPVSDSPTADLPLESLTLSGILPGHSNLSWLWRGCRHNLRRLRLKSCEGTGDEDDDESFADCLQRLRDLELRSCRSIADRVLLLAADRCRSLSSLLVYDGGSRDGLRRFIARCGPSLRVLDLRLPLDLDNGHLSAAAERFRGRLVSLRLQSCCLVTGEGLKALAEAVGAVLEELVLVNCDVVEREPGLLTSLGQSFQRLKRLDLSYNEFLLDKEVMSMVVSCKGLVEIRLRGCGGLTDASVVSVLKHCLLLEKGDFMQCCRISSEAVGLLIENSPRLGRVFVEEGKVLDTVRMRALRRGVQIN</sequence>
<dbReference type="PANTHER" id="PTHR13318:SF77">
    <property type="entry name" value="F-BOX DOMAIN-CONTAINING PROTEIN"/>
    <property type="match status" value="1"/>
</dbReference>
<proteinExistence type="predicted"/>
<dbReference type="InterPro" id="IPR006553">
    <property type="entry name" value="Leu-rich_rpt_Cys-con_subtyp"/>
</dbReference>